<keyword evidence="1" id="KW-0472">Membrane</keyword>
<dbReference type="PANTHER" id="PTHR37988">
    <property type="entry name" value="UPF0592 MEMBRANE PROTEIN C7D4.03C"/>
    <property type="match status" value="1"/>
</dbReference>
<dbReference type="PANTHER" id="PTHR37988:SF1">
    <property type="entry name" value="UPF0592 MEMBRANE PROTEIN C7D4.03C"/>
    <property type="match status" value="1"/>
</dbReference>
<dbReference type="Proteomes" id="UP001476247">
    <property type="component" value="Unassembled WGS sequence"/>
</dbReference>
<dbReference type="EMBL" id="BAABUJ010000010">
    <property type="protein sequence ID" value="GAA5798601.1"/>
    <property type="molecule type" value="Genomic_DNA"/>
</dbReference>
<keyword evidence="1" id="KW-1133">Transmembrane helix</keyword>
<sequence length="1945" mass="223154">MSYSSYNEYIVRKNGGVLLAIALVNYLVFDYNIKFLVYIFDATIIKTFELLVSLLCLYNLWGVVKGSVLPYIEKAKIPYSEYLFTPGPATLALWNLWRILFIETLLGKKKPVEVAKPSTPPPTDEKSKRKQLFLNFLGYDKSPYATTTTEKSLNDSKLFNSLGNPIAPKEASSANALNYFSTKDATTSKLAAYSNIKDYFYGTIPKLRFNPCIKPPLEPSTHRARTLWYLLRTPEVVDDFRIEQILAFRKNWNRFNDRLSGVYYDKMTNELHGRIFQPLAMSINNFTAILASRQQTLARCPPATIGLSVVIPGFNSNSEFTIAEVIDFISLEKYGTAETKQYVIDRILDLSRSNKLAAYRFTPKSEGMPKDAEIIMHVLSVFLNIKEPKAIPPLVPSDIDLFKFLLVYFYITPELDHWKIFNNYKEAIPVLTDDSYCEIRETDNTEYLLDVIIQQCPNVQEIKYDYLKDLDWLLNQSSPPAELKDHIVVLKSEKTPGKSTMKAEVACLRRPNLLIIKIPLISAVTTTILEVFNLEIDMAQMKFNGELEEGNDNKKLNTFEVEEENNSILGKWDKFLENKENFHPYSPEYHRIIHSGKTVSSKPSLDKELYDQHVNEHKYVQYVLPEACMPYIANVMKQDNLKNYRKAIRAVPEADNEDENALLFLENLFQAIYNFHTTHQDIHDGESVFNSLFLFPFLKAVARAVSTELDSTKTDFCDGEMCLESIMYGFKRLESLLLETSHHFGSTNQPKSKFDHRKGLFGALAMLKAIADEYQYGSFARFEKIKVYFVHATDRTVYLWSMSLALDGSIYNLWLEDSLEIKPGIGDKLEAIPNFHQFYWKIKELLKETSRMVMKLKEKHDSTLMRNTFKSSSCLSSLSLIVNPSILRLTEEEDKSGMFILMLNNDNADAIHPTPSKSDNGQVTNRQKRSKFLSIFPSSSRHETNDTIQNSVKWKSTTGSNNNNKAQPVTCATSTSFYRSPTIASSTMTSSSSSSSTVCPSPIPTMTKPQFKVANQTCKPDYAILRKYFSKFQSKIRQRSDILKQQVLPWLRKNTINLRIQSEYKEDACEETGLWGLKSASKEKKDLQFGRSVLLKWWRILLSSMLLIENEERCVYYESILEIISRCEFLDFDYTGPFEYKEWCNINSKVTLIDEYRQLLNTTLKYALDRLNQKAIFSNMISFCAKILALCYFKIPGLASSLLQALKMRPSIMKKLQAEMTNKSAHLNAQYKENLKLVFPPYLHQLMAPDIQSYKHYFADIKTQKIKSPVSLSGNWIRSTLKSYVMAVHPIIHRQQLHQRNAILMVSPGYMYFASFFAGKVDSLINREINSVTTVVDQQMATNNVKKNSFLSSTIAPVDNISMIDETKPFMEGYNDYTAAKAHYNTPTGKPKALEMATRRYAECMTWCIVAADPVGLYHDMINVWIRFAIKRTVLTEAEGVYCKFPLKRNYFPIDLPFILHTLDIILSRSDHSISLLRALSFIYVHFGFLTSHAALLDLLCNRIMLDTVIFERLLLHWGKNVRIFFLRCLMWRVGRVWHPTGIRWNSEAEQMVKMMVRENKDAAMCDGLSCWSQWINKSNDKLLSQVPNEVKAYRQCSLEIHIVLEALMASFHRNHTYFQNTFTSLPNHKKLDLVTSTTEGSSSLPQTSERTKQFSSQLAVPPIDYNSLPTPFSTYISSGNNYQNFNPNNLIGNSHKRSRPSTNFKKRHMITRSRTGKGRLLKLFNSNVSLLSNNGNIVAEDSSMAGNNVDNEAMNDADTLHLSEFYTVPGNYTVSSILLTEDSKLVQESKLYPLPTIPNTMLGKSLDLNGEQVQCTAPIDDSANLFGHHYQVCELSQMPSPVCLIIQKDLEDIICYSQEVSNEKDLDSSKNDDPPDMLVHARNWKYHPSNHVYASKILSEMKVIMHEYCVWLEKTHESRSSSSMIFVPRLSLDWPKNWTFSHSY</sequence>
<feature type="transmembrane region" description="Helical" evidence="1">
    <location>
        <begin position="35"/>
        <end position="61"/>
    </location>
</feature>
<comment type="caution">
    <text evidence="2">The sequence shown here is derived from an EMBL/GenBank/DDBJ whole genome shotgun (WGS) entry which is preliminary data.</text>
</comment>
<protein>
    <submittedName>
        <fullName evidence="2">Uncharacterized protein</fullName>
    </submittedName>
</protein>
<organism evidence="2 3">
    <name type="scientific">Helicostylum pulchrum</name>
    <dbReference type="NCBI Taxonomy" id="562976"/>
    <lineage>
        <taxon>Eukaryota</taxon>
        <taxon>Fungi</taxon>
        <taxon>Fungi incertae sedis</taxon>
        <taxon>Mucoromycota</taxon>
        <taxon>Mucoromycotina</taxon>
        <taxon>Mucoromycetes</taxon>
        <taxon>Mucorales</taxon>
        <taxon>Mucorineae</taxon>
        <taxon>Mucoraceae</taxon>
        <taxon>Helicostylum</taxon>
    </lineage>
</organism>
<evidence type="ECO:0000313" key="2">
    <source>
        <dbReference type="EMBL" id="GAA5798601.1"/>
    </source>
</evidence>
<feature type="transmembrane region" description="Helical" evidence="1">
    <location>
        <begin position="12"/>
        <end position="29"/>
    </location>
</feature>
<accession>A0ABP9XUY8</accession>
<evidence type="ECO:0000256" key="1">
    <source>
        <dbReference type="SAM" id="Phobius"/>
    </source>
</evidence>
<proteinExistence type="predicted"/>
<keyword evidence="3" id="KW-1185">Reference proteome</keyword>
<evidence type="ECO:0000313" key="3">
    <source>
        <dbReference type="Proteomes" id="UP001476247"/>
    </source>
</evidence>
<reference evidence="2 3" key="1">
    <citation type="submission" date="2024-04" db="EMBL/GenBank/DDBJ databases">
        <title>genome sequences of Mucor flavus KT1a and Helicostylum pulchrum KT1b strains isolation_sourced from the surface of a dry-aged beef.</title>
        <authorList>
            <person name="Toyotome T."/>
            <person name="Hosono M."/>
            <person name="Torimaru M."/>
            <person name="Fukuda K."/>
            <person name="Mikami N."/>
        </authorList>
    </citation>
    <scope>NUCLEOTIDE SEQUENCE [LARGE SCALE GENOMIC DNA]</scope>
    <source>
        <strain evidence="2 3">KT1b</strain>
    </source>
</reference>
<keyword evidence="1" id="KW-0812">Transmembrane</keyword>
<name>A0ABP9XUY8_9FUNG</name>
<dbReference type="InterPro" id="IPR013887">
    <property type="entry name" value="UPF0592"/>
</dbReference>
<gene>
    <name evidence="2" type="ORF">HPULCUR_004006</name>
</gene>
<dbReference type="Pfam" id="PF08578">
    <property type="entry name" value="DUF1765"/>
    <property type="match status" value="1"/>
</dbReference>